<feature type="transmembrane region" description="Helical" evidence="7">
    <location>
        <begin position="194"/>
        <end position="219"/>
    </location>
</feature>
<feature type="transmembrane region" description="Helical" evidence="7">
    <location>
        <begin position="5"/>
        <end position="22"/>
    </location>
</feature>
<feature type="domain" description="MotA/TolQ/ExbB proton channel" evidence="8">
    <location>
        <begin position="144"/>
        <end position="224"/>
    </location>
</feature>
<evidence type="ECO:0000256" key="7">
    <source>
        <dbReference type="SAM" id="Phobius"/>
    </source>
</evidence>
<keyword evidence="10" id="KW-1185">Reference proteome</keyword>
<keyword evidence="4 7" id="KW-1133">Transmembrane helix</keyword>
<dbReference type="EMBL" id="JACJLT010000245">
    <property type="protein sequence ID" value="MBM6876252.1"/>
    <property type="molecule type" value="Genomic_DNA"/>
</dbReference>
<feature type="non-terminal residue" evidence="9">
    <location>
        <position position="406"/>
    </location>
</feature>
<evidence type="ECO:0000256" key="2">
    <source>
        <dbReference type="ARBA" id="ARBA00022475"/>
    </source>
</evidence>
<gene>
    <name evidence="9" type="primary">zorA</name>
    <name evidence="9" type="ORF">H6A04_11500</name>
</gene>
<evidence type="ECO:0000259" key="8">
    <source>
        <dbReference type="Pfam" id="PF01618"/>
    </source>
</evidence>
<dbReference type="RefSeq" id="WP_204716864.1">
    <property type="nucleotide sequence ID" value="NZ_JACJLT010000245.1"/>
</dbReference>
<evidence type="ECO:0000256" key="5">
    <source>
        <dbReference type="ARBA" id="ARBA00023136"/>
    </source>
</evidence>
<evidence type="ECO:0000256" key="6">
    <source>
        <dbReference type="RuleBase" id="RU004057"/>
    </source>
</evidence>
<feature type="transmembrane region" description="Helical" evidence="7">
    <location>
        <begin position="42"/>
        <end position="60"/>
    </location>
</feature>
<proteinExistence type="inferred from homology"/>
<evidence type="ECO:0000313" key="9">
    <source>
        <dbReference type="EMBL" id="MBM6876252.1"/>
    </source>
</evidence>
<comment type="subcellular location">
    <subcellularLocation>
        <location evidence="1">Cell membrane</location>
        <topology evidence="1">Multi-pass membrane protein</topology>
    </subcellularLocation>
    <subcellularLocation>
        <location evidence="6">Membrane</location>
        <topology evidence="6">Multi-pass membrane protein</topology>
    </subcellularLocation>
</comment>
<name>A0ABS2G6P0_FUSMR</name>
<evidence type="ECO:0000313" key="10">
    <source>
        <dbReference type="Proteomes" id="UP000728968"/>
    </source>
</evidence>
<accession>A0ABS2G6P0</accession>
<keyword evidence="3 7" id="KW-0812">Transmembrane</keyword>
<sequence>MLTTIILYTLTFMIAGFSVYIKLNWLDKNLFSLSPEHLINNIFFWLMFGVFSLVILYRLLKDSKLVFELIRATKELKEMNSDNLDEYYTEFSEKFSDETRYKNLSYYWKAFKNSLFITKDGKCYQAIDAGEFYNKENLLQDKMNFRLMNYISQLLVGLGMLGTFLGLSIGLANLNLGTDDMKQLITLISGTKTAFYTSLYGMYFSISISMIFNIYFGFYEEKILILQNRINSIFKRYLKDEIIEEIKNEIILVRENTHELSINVGKELVKGVQEYNKSNREHLHNLTELVSTNISGLADNVSSAFEEKLEKIFSNEFIEPFITLKDKLLELSQHNNEEVGKYANLVSNVSENLLKVKNAIESFNEITLSNFDSIMNRVENKYEEISEVVEESKEIYIKYSELLNNS</sequence>
<evidence type="ECO:0000256" key="4">
    <source>
        <dbReference type="ARBA" id="ARBA00022989"/>
    </source>
</evidence>
<organism evidence="9 10">
    <name type="scientific">Fusobacterium mortiferum</name>
    <dbReference type="NCBI Taxonomy" id="850"/>
    <lineage>
        <taxon>Bacteria</taxon>
        <taxon>Fusobacteriati</taxon>
        <taxon>Fusobacteriota</taxon>
        <taxon>Fusobacteriia</taxon>
        <taxon>Fusobacteriales</taxon>
        <taxon>Fusobacteriaceae</taxon>
        <taxon>Fusobacterium</taxon>
    </lineage>
</organism>
<keyword evidence="6" id="KW-0653">Protein transport</keyword>
<keyword evidence="5 7" id="KW-0472">Membrane</keyword>
<dbReference type="Pfam" id="PF01618">
    <property type="entry name" value="MotA_ExbB"/>
    <property type="match status" value="1"/>
</dbReference>
<evidence type="ECO:0000256" key="1">
    <source>
        <dbReference type="ARBA" id="ARBA00004651"/>
    </source>
</evidence>
<dbReference type="NCBIfam" id="NF033915">
    <property type="entry name" value="antiphage_ZorA_2"/>
    <property type="match status" value="1"/>
</dbReference>
<protein>
    <submittedName>
        <fullName evidence="9">Anti-phage defense ZorAB system ZorA</fullName>
    </submittedName>
</protein>
<keyword evidence="2" id="KW-1003">Cell membrane</keyword>
<feature type="transmembrane region" description="Helical" evidence="7">
    <location>
        <begin position="150"/>
        <end position="174"/>
    </location>
</feature>
<evidence type="ECO:0000256" key="3">
    <source>
        <dbReference type="ARBA" id="ARBA00022692"/>
    </source>
</evidence>
<comment type="caution">
    <text evidence="9">The sequence shown here is derived from an EMBL/GenBank/DDBJ whole genome shotgun (WGS) entry which is preliminary data.</text>
</comment>
<comment type="similarity">
    <text evidence="6">Belongs to the exbB/tolQ family.</text>
</comment>
<dbReference type="Proteomes" id="UP000728968">
    <property type="component" value="Unassembled WGS sequence"/>
</dbReference>
<dbReference type="InterPro" id="IPR002898">
    <property type="entry name" value="MotA_ExbB_proton_chnl"/>
</dbReference>
<reference evidence="9 10" key="1">
    <citation type="journal article" date="2021" name="Sci. Rep.">
        <title>The distribution of antibiotic resistance genes in chicken gut microbiota commensals.</title>
        <authorList>
            <person name="Juricova H."/>
            <person name="Matiasovicova J."/>
            <person name="Kubasova T."/>
            <person name="Cejkova D."/>
            <person name="Rychlik I."/>
        </authorList>
    </citation>
    <scope>NUCLEOTIDE SEQUENCE [LARGE SCALE GENOMIC DNA]</scope>
    <source>
        <strain evidence="9 10">An425</strain>
    </source>
</reference>
<keyword evidence="6" id="KW-0813">Transport</keyword>